<evidence type="ECO:0000313" key="3">
    <source>
        <dbReference type="EMBL" id="QDU60309.1"/>
    </source>
</evidence>
<protein>
    <submittedName>
        <fullName evidence="3">FecR protein</fullName>
    </submittedName>
</protein>
<dbReference type="RefSeq" id="WP_145255950.1">
    <property type="nucleotide sequence ID" value="NZ_CP036279.1"/>
</dbReference>
<dbReference type="InterPro" id="IPR012373">
    <property type="entry name" value="Ferrdict_sens_TM"/>
</dbReference>
<dbReference type="GO" id="GO:0016989">
    <property type="term" value="F:sigma factor antagonist activity"/>
    <property type="evidence" value="ECO:0007669"/>
    <property type="project" value="TreeGrafter"/>
</dbReference>
<organism evidence="3 4">
    <name type="scientific">Kolteria novifilia</name>
    <dbReference type="NCBI Taxonomy" id="2527975"/>
    <lineage>
        <taxon>Bacteria</taxon>
        <taxon>Pseudomonadati</taxon>
        <taxon>Planctomycetota</taxon>
        <taxon>Planctomycetia</taxon>
        <taxon>Kolteriales</taxon>
        <taxon>Kolteriaceae</taxon>
        <taxon>Kolteria</taxon>
    </lineage>
</organism>
<keyword evidence="1" id="KW-0812">Transmembrane</keyword>
<gene>
    <name evidence="3" type="ORF">Pan216_11480</name>
</gene>
<dbReference type="EMBL" id="CP036279">
    <property type="protein sequence ID" value="QDU60309.1"/>
    <property type="molecule type" value="Genomic_DNA"/>
</dbReference>
<dbReference type="OrthoDB" id="258532at2"/>
<proteinExistence type="predicted"/>
<feature type="domain" description="FecR protein" evidence="2">
    <location>
        <begin position="173"/>
        <end position="254"/>
    </location>
</feature>
<dbReference type="PANTHER" id="PTHR30273:SF2">
    <property type="entry name" value="PROTEIN FECR"/>
    <property type="match status" value="1"/>
</dbReference>
<dbReference type="PANTHER" id="PTHR30273">
    <property type="entry name" value="PERIPLASMIC SIGNAL SENSOR AND SIGMA FACTOR ACTIVATOR FECR-RELATED"/>
    <property type="match status" value="1"/>
</dbReference>
<evidence type="ECO:0000259" key="2">
    <source>
        <dbReference type="Pfam" id="PF04773"/>
    </source>
</evidence>
<accession>A0A518B002</accession>
<dbReference type="Gene3D" id="2.60.120.1440">
    <property type="match status" value="1"/>
</dbReference>
<feature type="transmembrane region" description="Helical" evidence="1">
    <location>
        <begin position="111"/>
        <end position="129"/>
    </location>
</feature>
<keyword evidence="1" id="KW-0472">Membrane</keyword>
<dbReference type="KEGG" id="knv:Pan216_11480"/>
<reference evidence="3 4" key="1">
    <citation type="submission" date="2019-02" db="EMBL/GenBank/DDBJ databases">
        <title>Deep-cultivation of Planctomycetes and their phenomic and genomic characterization uncovers novel biology.</title>
        <authorList>
            <person name="Wiegand S."/>
            <person name="Jogler M."/>
            <person name="Boedeker C."/>
            <person name="Pinto D."/>
            <person name="Vollmers J."/>
            <person name="Rivas-Marin E."/>
            <person name="Kohn T."/>
            <person name="Peeters S.H."/>
            <person name="Heuer A."/>
            <person name="Rast P."/>
            <person name="Oberbeckmann S."/>
            <person name="Bunk B."/>
            <person name="Jeske O."/>
            <person name="Meyerdierks A."/>
            <person name="Storesund J.E."/>
            <person name="Kallscheuer N."/>
            <person name="Luecker S."/>
            <person name="Lage O.M."/>
            <person name="Pohl T."/>
            <person name="Merkel B.J."/>
            <person name="Hornburger P."/>
            <person name="Mueller R.-W."/>
            <person name="Bruemmer F."/>
            <person name="Labrenz M."/>
            <person name="Spormann A.M."/>
            <person name="Op den Camp H."/>
            <person name="Overmann J."/>
            <person name="Amann R."/>
            <person name="Jetten M.S.M."/>
            <person name="Mascher T."/>
            <person name="Medema M.H."/>
            <person name="Devos D.P."/>
            <person name="Kaster A.-K."/>
            <person name="Ovreas L."/>
            <person name="Rohde M."/>
            <person name="Galperin M.Y."/>
            <person name="Jogler C."/>
        </authorList>
    </citation>
    <scope>NUCLEOTIDE SEQUENCE [LARGE SCALE GENOMIC DNA]</scope>
    <source>
        <strain evidence="3 4">Pan216</strain>
    </source>
</reference>
<dbReference type="Proteomes" id="UP000317093">
    <property type="component" value="Chromosome"/>
</dbReference>
<dbReference type="InterPro" id="IPR006860">
    <property type="entry name" value="FecR"/>
</dbReference>
<sequence>MSLSREKIDELLELLWRVRDDEATEEDRERIYELIASDPAVRHYYVRYSMICAGLRWRNAGGIDPATMSLADRLRLVYPLVSEPKPRPSDEKVGWLWQRRRQPERVGSRRWMLPVAACLVLIGITLAFWRSQPIAKPIEIARLTGAYHCRWDDGGSPRLGRHLARRAALRLVKGRAEVTFATGAVVRFAAPAELLILGPNAARLTEGSLVARAGREAMGFSIETPGAIVVDRGTEFGVAVRGEETGIAVFEGVVDLTALAPDGSAVETITARAGEGARWRPGAERIEASTTLARRFESLRRPLPPGIAALDGSITFEPRMPASVVPGGFERNGIRLFLEQEEIVLPEEVTLTTTSTGYAAAPFTAPVATVESGRRVRSYLVHLDEIGWGQGVERRATVSFDAPIIGLAMTDEHLAQSDRVLGSEDVEYRLSRRGLDSHRSETKDSVILSADRHTLQMTLYGGSTGRGNDQIRVVVDLGNPSLFGRLQSFFGW</sequence>
<keyword evidence="4" id="KW-1185">Reference proteome</keyword>
<name>A0A518B002_9BACT</name>
<evidence type="ECO:0000313" key="4">
    <source>
        <dbReference type="Proteomes" id="UP000317093"/>
    </source>
</evidence>
<dbReference type="AlphaFoldDB" id="A0A518B002"/>
<dbReference type="Pfam" id="PF04773">
    <property type="entry name" value="FecR"/>
    <property type="match status" value="1"/>
</dbReference>
<evidence type="ECO:0000256" key="1">
    <source>
        <dbReference type="SAM" id="Phobius"/>
    </source>
</evidence>
<keyword evidence="1" id="KW-1133">Transmembrane helix</keyword>